<reference evidence="2 3" key="1">
    <citation type="journal article" date="2022" name="bioRxiv">
        <title>Genomics of Preaxostyla Flagellates Illuminates Evolutionary Transitions and the Path Towards Mitochondrial Loss.</title>
        <authorList>
            <person name="Novak L.V.F."/>
            <person name="Treitli S.C."/>
            <person name="Pyrih J."/>
            <person name="Halakuc P."/>
            <person name="Pipaliya S.V."/>
            <person name="Vacek V."/>
            <person name="Brzon O."/>
            <person name="Soukal P."/>
            <person name="Eme L."/>
            <person name="Dacks J.B."/>
            <person name="Karnkowska A."/>
            <person name="Elias M."/>
            <person name="Hampl V."/>
        </authorList>
    </citation>
    <scope>NUCLEOTIDE SEQUENCE [LARGE SCALE GENOMIC DNA]</scope>
    <source>
        <strain evidence="2">NAU3</strain>
        <tissue evidence="2">Gut</tissue>
    </source>
</reference>
<protein>
    <submittedName>
        <fullName evidence="2">Uncharacterized protein</fullName>
    </submittedName>
</protein>
<dbReference type="EMBL" id="JARBJD010000144">
    <property type="protein sequence ID" value="KAK2950029.1"/>
    <property type="molecule type" value="Genomic_DNA"/>
</dbReference>
<organism evidence="2 3">
    <name type="scientific">Blattamonas nauphoetae</name>
    <dbReference type="NCBI Taxonomy" id="2049346"/>
    <lineage>
        <taxon>Eukaryota</taxon>
        <taxon>Metamonada</taxon>
        <taxon>Preaxostyla</taxon>
        <taxon>Oxymonadida</taxon>
        <taxon>Blattamonas</taxon>
    </lineage>
</organism>
<dbReference type="Proteomes" id="UP001281761">
    <property type="component" value="Unassembled WGS sequence"/>
</dbReference>
<feature type="compositionally biased region" description="Basic residues" evidence="1">
    <location>
        <begin position="424"/>
        <end position="433"/>
    </location>
</feature>
<feature type="compositionally biased region" description="Polar residues" evidence="1">
    <location>
        <begin position="1395"/>
        <end position="1409"/>
    </location>
</feature>
<feature type="region of interest" description="Disordered" evidence="1">
    <location>
        <begin position="424"/>
        <end position="443"/>
    </location>
</feature>
<evidence type="ECO:0000256" key="1">
    <source>
        <dbReference type="SAM" id="MobiDB-lite"/>
    </source>
</evidence>
<accession>A0ABQ9XEB7</accession>
<evidence type="ECO:0000313" key="2">
    <source>
        <dbReference type="EMBL" id="KAK2950029.1"/>
    </source>
</evidence>
<proteinExistence type="predicted"/>
<feature type="region of interest" description="Disordered" evidence="1">
    <location>
        <begin position="1388"/>
        <end position="1409"/>
    </location>
</feature>
<gene>
    <name evidence="2" type="ORF">BLNAU_15064</name>
</gene>
<sequence length="1678" mass="185743">MSSIHPPIFLQPQIPTKTVTVAAIKLPQFYPQQFELQSDVNLQELFSYSRVVSLLPGVSVFEKTQHKSVNTNKTPALQISICAPTHKSPDYLYIMAYPVVYIVAQSSSSLAVYSTHSEGDIDDLFFCNPSDESVLLLHHSSAGNSPQLLRLSNTSLNPAHPHFTWTPLFALPQLSTRPDLFESFNPLTSPISLQGLSGLGKDERIVHFGPMDGMVVAVTSIGRLFVFDVTTLSPPATLRSTPPHPLADTEVVLRSVAQISGASLSTILFGFDHQIEKDSLVGDEIAQEKLREALGHLNEGQTAATGSSPPLRPLESRPVSHAAPTHTSSAQSLVKALHPAQPVPQPPPALLLFSSTLPLTDPLANTVYFSTHVESGLITNTDGRSHFLIQLPTSTQLALILTERACTSLADLLEAVEIRRKKGRNHAVRRSHVMKQNSQQREYSHSTADHKMLVESFTDVLNLSPYKHIPPCPAVLSASSLRSFFSDIEGLLPPRLQSSQTHPFPILLSDSESLNHKLLPKSAEESPTVPLHLPIPSLSKVFNTPDVTSSNLQWHLLHPLHPSSLFLLTFVSTTLTTLFRRRNADRLRFEQEVGLAEKAARQTAKEQQMDSRIVTLSKQQTDSPTSYLIQSSRSGIQQTLTPILSEQRTLSSSGTHSSVHTPKTQKIKAIPSLNKIELDASPTLLQFGFGDEQFSLSQSRGHLPKPSQQYLKKDTLETSQSLFHSFLFFASNISSYIYICLRVFCHALLLIQKEHGASAQSLQFSFTLIFARLVLFLQSFSTRECPFLNGEVDQMLLYLRCFDPLLGSFGYSIPMQTMAAHDVGDNPFETLLRPLLSSLHEIVQAPFPSFTLAPHSRLEFVRLLEFISDYHALEVTAQSITDDIKAIKRLSEDDQTTKDTSKGQQPSSDGLLVNFTHSLVNHESLPLHDTKAFSSLSVAQQDTILSALQMRTELFGRTVPQFEDYASIQLRTTKAHFDSLKREAIASGQPIQPSPSLAQITGLHLVKDRKSRHSEPNITSMAAFDLIGAHFSNTQKPLGLSPSSSFSYLASPLASPRPSTPPSSLQAHAQTEFVMINHPIQTPTKRESPTKRETPMLFTSEQEFRSLLPTQLLFHFHNTPHQLLSSIEDMTGLGLLRSIVSQSSSSKHPKWFEPKLSLSHFCLKEKEGHSTDVPLSISTILDVLQWKDIVNQQNLLQSLFDLQGSDFISDRQPPTVLPSSELDLYCQKCGSCHVFGTAIVPRLHSLLSPEWTPKPSPKQSAFAVPLTISVLSIIPLADHALPSLTCDLFLHSLLVHLYAQVDPCFIPTFVVLTALNILADLLTVSKGLRALEYNTKHDLLKSSYSAWTGQHPTKLDDIPITPKQQAPLSEFGLHLEQLLLGENKVDATADFPQHSPHSPSNYASDGASVSISSNAPQLVQISTDTGIGSVGTPTFAALSQMPVRSAQPQPSAEGAPSQSRFGWMEHPWTEPEFETQVEQKRKEQQTSFVTWVDAQFCRILDLFISQSASAFSEGRDDWVYTLKVIREDEADCIQMLLVSSQPNSDGTFSSSALHSAQRLSDLLNSWFGTQTTLQSDSRRRLWNQIVVTVRSWEAVCSENAQTMPLEIQQLLDDLSSHMPAQNSLSDFWTAFSLITNAQPDTLREFDPFSTFLSTTPQCHVQAQADSFLSSLRNTLHPV</sequence>
<name>A0ABQ9XEB7_9EUKA</name>
<keyword evidence="3" id="KW-1185">Reference proteome</keyword>
<feature type="region of interest" description="Disordered" evidence="1">
    <location>
        <begin position="298"/>
        <end position="331"/>
    </location>
</feature>
<evidence type="ECO:0000313" key="3">
    <source>
        <dbReference type="Proteomes" id="UP001281761"/>
    </source>
</evidence>
<comment type="caution">
    <text evidence="2">The sequence shown here is derived from an EMBL/GenBank/DDBJ whole genome shotgun (WGS) entry which is preliminary data.</text>
</comment>